<dbReference type="Proteomes" id="UP000699042">
    <property type="component" value="Unassembled WGS sequence"/>
</dbReference>
<organism evidence="2 3">
    <name type="scientific">Colletotrichum scovillei</name>
    <dbReference type="NCBI Taxonomy" id="1209932"/>
    <lineage>
        <taxon>Eukaryota</taxon>
        <taxon>Fungi</taxon>
        <taxon>Dikarya</taxon>
        <taxon>Ascomycota</taxon>
        <taxon>Pezizomycotina</taxon>
        <taxon>Sordariomycetes</taxon>
        <taxon>Hypocreomycetidae</taxon>
        <taxon>Glomerellales</taxon>
        <taxon>Glomerellaceae</taxon>
        <taxon>Colletotrichum</taxon>
        <taxon>Colletotrichum acutatum species complex</taxon>
    </lineage>
</organism>
<dbReference type="EMBL" id="JAESDN010000008">
    <property type="protein sequence ID" value="KAG7047060.1"/>
    <property type="molecule type" value="Genomic_DNA"/>
</dbReference>
<comment type="caution">
    <text evidence="2">The sequence shown here is derived from an EMBL/GenBank/DDBJ whole genome shotgun (WGS) entry which is preliminary data.</text>
</comment>
<gene>
    <name evidence="2" type="ORF">JMJ77_015277</name>
</gene>
<sequence length="314" mass="31657">MNYMSPCHTLNSSTAEVLSLYEAWEGLYKKTSIVQSAGLGWSLSCGATFVPDAPVRAEKTSSCLAAASSNELRQTQDLGGGNHIGRGVPSLVERQALLLKDDLQPLDRRSRRGVALSNGAEDDGRLAQRDGDLAGRQVEGRVRRLRGGDALAARGSHGRDADLVVGGGGTGLEVALGLGPDGRVEGLRVARHGEVGARETAVVLDDVVLGDIVEVEGARVAGGGGSEGGRAEGANEGLVEVQGGAEAGDEVLHGDGLAVAGEVAVVGERVEHRARTADGAAGNIGGEPGVSCGSGVAGDGGTGDGHGAGCREDC</sequence>
<evidence type="ECO:0000256" key="1">
    <source>
        <dbReference type="SAM" id="MobiDB-lite"/>
    </source>
</evidence>
<protein>
    <submittedName>
        <fullName evidence="2">Uncharacterized protein</fullName>
    </submittedName>
</protein>
<keyword evidence="3" id="KW-1185">Reference proteome</keyword>
<proteinExistence type="predicted"/>
<dbReference type="AlphaFoldDB" id="A0A9P7R1T7"/>
<feature type="region of interest" description="Disordered" evidence="1">
    <location>
        <begin position="110"/>
        <end position="133"/>
    </location>
</feature>
<reference evidence="2" key="1">
    <citation type="submission" date="2021-05" db="EMBL/GenBank/DDBJ databases">
        <title>Comparative genomics of three Colletotrichum scovillei strains and genetic complementation revealed genes involved fungal growth and virulence on chili pepper.</title>
        <authorList>
            <person name="Hsieh D.-K."/>
            <person name="Chuang S.-C."/>
            <person name="Chen C.-Y."/>
            <person name="Chao Y.-T."/>
            <person name="Lu M.-Y.J."/>
            <person name="Lee M.-H."/>
            <person name="Shih M.-C."/>
        </authorList>
    </citation>
    <scope>NUCLEOTIDE SEQUENCE</scope>
    <source>
        <strain evidence="2">Coll-153</strain>
    </source>
</reference>
<evidence type="ECO:0000313" key="3">
    <source>
        <dbReference type="Proteomes" id="UP000699042"/>
    </source>
</evidence>
<feature type="compositionally biased region" description="Basic and acidic residues" evidence="1">
    <location>
        <begin position="122"/>
        <end position="133"/>
    </location>
</feature>
<evidence type="ECO:0000313" key="2">
    <source>
        <dbReference type="EMBL" id="KAG7047060.1"/>
    </source>
</evidence>
<accession>A0A9P7R1T7</accession>
<name>A0A9P7R1T7_9PEZI</name>